<dbReference type="Proteomes" id="UP000199550">
    <property type="component" value="Unassembled WGS sequence"/>
</dbReference>
<organism evidence="2 3">
    <name type="scientific">Loktanella salsilacus</name>
    <dbReference type="NCBI Taxonomy" id="195913"/>
    <lineage>
        <taxon>Bacteria</taxon>
        <taxon>Pseudomonadati</taxon>
        <taxon>Pseudomonadota</taxon>
        <taxon>Alphaproteobacteria</taxon>
        <taxon>Rhodobacterales</taxon>
        <taxon>Roseobacteraceae</taxon>
        <taxon>Loktanella</taxon>
    </lineage>
</organism>
<sequence>MMRGALSPSVALAILTCGPALAAETFALPQGCNAFVTIQSHSCAVEHYFTCESDPEGIKRRVSLGEDGLNFVGSTDRDAQWLTSFYPFTDHREELESSPADPASLSELLAKGVDTYDFQTNSDEIGLTRYVGEDRLTGRTVIIDDVVLQQTDYNITAYGPDGTELWSSAGNEFVNAEWRSFIGGTTTVTSPDDSFDKDDRPVQFIFPGEPGFLSANPKFDCGAVLSSAPALTPKEISNDHL</sequence>
<feature type="chain" id="PRO_5011790741" evidence="1">
    <location>
        <begin position="23"/>
        <end position="241"/>
    </location>
</feature>
<evidence type="ECO:0000313" key="2">
    <source>
        <dbReference type="EMBL" id="SFL14190.1"/>
    </source>
</evidence>
<proteinExistence type="predicted"/>
<dbReference type="RefSeq" id="WP_245754195.1">
    <property type="nucleotide sequence ID" value="NZ_FOTF01000008.1"/>
</dbReference>
<dbReference type="STRING" id="195913.SAMN04488004_108183"/>
<protein>
    <submittedName>
        <fullName evidence="2">Uncharacterized protein</fullName>
    </submittedName>
</protein>
<keyword evidence="1" id="KW-0732">Signal</keyword>
<name>A0A1I4FA77_9RHOB</name>
<dbReference type="AlphaFoldDB" id="A0A1I4FA77"/>
<gene>
    <name evidence="2" type="ORF">SAMN04488004_108183</name>
</gene>
<reference evidence="2 3" key="1">
    <citation type="submission" date="2016-10" db="EMBL/GenBank/DDBJ databases">
        <authorList>
            <person name="de Groot N.N."/>
        </authorList>
    </citation>
    <scope>NUCLEOTIDE SEQUENCE [LARGE SCALE GENOMIC DNA]</scope>
    <source>
        <strain evidence="2 3">DSM 16199</strain>
    </source>
</reference>
<evidence type="ECO:0000256" key="1">
    <source>
        <dbReference type="SAM" id="SignalP"/>
    </source>
</evidence>
<accession>A0A1I4FA77</accession>
<dbReference type="EMBL" id="FOTF01000008">
    <property type="protein sequence ID" value="SFL14190.1"/>
    <property type="molecule type" value="Genomic_DNA"/>
</dbReference>
<evidence type="ECO:0000313" key="3">
    <source>
        <dbReference type="Proteomes" id="UP000199550"/>
    </source>
</evidence>
<feature type="signal peptide" evidence="1">
    <location>
        <begin position="1"/>
        <end position="22"/>
    </location>
</feature>
<keyword evidence="3" id="KW-1185">Reference proteome</keyword>